<evidence type="ECO:0000256" key="12">
    <source>
        <dbReference type="ARBA" id="ARBA00073820"/>
    </source>
</evidence>
<keyword evidence="10" id="KW-0539">Nucleus</keyword>
<keyword evidence="8" id="KW-0010">Activator</keyword>
<comment type="similarity">
    <text evidence="3">Belongs to the actin family. ARP6 subfamily.</text>
</comment>
<evidence type="ECO:0000256" key="11">
    <source>
        <dbReference type="ARBA" id="ARBA00025222"/>
    </source>
</evidence>
<name>A0A060TA56_BLAAD</name>
<evidence type="ECO:0000256" key="5">
    <source>
        <dbReference type="ARBA" id="ARBA00022490"/>
    </source>
</evidence>
<dbReference type="SMART" id="SM00268">
    <property type="entry name" value="ACTIN"/>
    <property type="match status" value="1"/>
</dbReference>
<dbReference type="SUPFAM" id="SSF53067">
    <property type="entry name" value="Actin-like ATPase domain"/>
    <property type="match status" value="2"/>
</dbReference>
<organism evidence="13">
    <name type="scientific">Blastobotrys adeninivorans</name>
    <name type="common">Yeast</name>
    <name type="synonym">Arxula adeninivorans</name>
    <dbReference type="NCBI Taxonomy" id="409370"/>
    <lineage>
        <taxon>Eukaryota</taxon>
        <taxon>Fungi</taxon>
        <taxon>Dikarya</taxon>
        <taxon>Ascomycota</taxon>
        <taxon>Saccharomycotina</taxon>
        <taxon>Dipodascomycetes</taxon>
        <taxon>Dipodascales</taxon>
        <taxon>Trichomonascaceae</taxon>
        <taxon>Blastobotrys</taxon>
    </lineage>
</organism>
<dbReference type="InterPro" id="IPR043129">
    <property type="entry name" value="ATPase_NBD"/>
</dbReference>
<proteinExistence type="inferred from homology"/>
<sequence length="414" mass="46228">MPVFVLDNGAYEIKAGYATDEEPVRMVNAITRSSDRRSYIGNQVYSCKDYHGLVYRRPHEKGHLVNWEAEKTIWDHLFYGTESGLNQSVDPSDTSLILTEMPYTLPALSSHMDQIVFEEYGFDSYYRCPAGSLVPWNDIHGELFGASGSRSGQGGDRETPPVAECSLVVDAGFSGVNVMPVMLGEVYYPGVKRMSVGGKLLTNYLRETVSFRHYNMMADTYLINLIKEATSYVSLDFAKDLAASRSGPTKKDYVAKYVLPDFKTTRTGYLLQKGDVKDDSQVLTLTNERFTIPELLFHPSDVALEQSGLPETIMHSINSMPEEVRPMLTANIVVVGGCAKLPNLRERLTKELEPLVPQGATIRIGIPEDPISYAWKGGRRLGSRQDLLSKVHVTKAEYLEHGLSRCSRFGPTMK</sequence>
<evidence type="ECO:0000256" key="6">
    <source>
        <dbReference type="ARBA" id="ARBA00022853"/>
    </source>
</evidence>
<reference evidence="13" key="1">
    <citation type="submission" date="2014-02" db="EMBL/GenBank/DDBJ databases">
        <authorList>
            <person name="Genoscope - CEA"/>
        </authorList>
    </citation>
    <scope>NUCLEOTIDE SEQUENCE</scope>
    <source>
        <strain evidence="13">LS3</strain>
    </source>
</reference>
<dbReference type="AlphaFoldDB" id="A0A060TA56"/>
<keyword evidence="7" id="KW-0805">Transcription regulation</keyword>
<evidence type="ECO:0000256" key="1">
    <source>
        <dbReference type="ARBA" id="ARBA00004123"/>
    </source>
</evidence>
<dbReference type="EMBL" id="HG937692">
    <property type="protein sequence ID" value="CDP36081.1"/>
    <property type="molecule type" value="Genomic_DNA"/>
</dbReference>
<comment type="subcellular location">
    <subcellularLocation>
        <location evidence="2">Cytoplasm</location>
    </subcellularLocation>
    <subcellularLocation>
        <location evidence="1">Nucleus</location>
    </subcellularLocation>
</comment>
<dbReference type="Gene3D" id="3.90.640.10">
    <property type="entry name" value="Actin, Chain A, domain 4"/>
    <property type="match status" value="1"/>
</dbReference>
<dbReference type="InterPro" id="IPR004000">
    <property type="entry name" value="Actin"/>
</dbReference>
<evidence type="ECO:0000256" key="9">
    <source>
        <dbReference type="ARBA" id="ARBA00023163"/>
    </source>
</evidence>
<evidence type="ECO:0000313" key="13">
    <source>
        <dbReference type="EMBL" id="CDP36081.1"/>
    </source>
</evidence>
<dbReference type="PhylomeDB" id="A0A060TA56"/>
<keyword evidence="9" id="KW-0804">Transcription</keyword>
<evidence type="ECO:0000256" key="10">
    <source>
        <dbReference type="ARBA" id="ARBA00023242"/>
    </source>
</evidence>
<evidence type="ECO:0000256" key="7">
    <source>
        <dbReference type="ARBA" id="ARBA00023015"/>
    </source>
</evidence>
<dbReference type="GO" id="GO:0006325">
    <property type="term" value="P:chromatin organization"/>
    <property type="evidence" value="ECO:0007669"/>
    <property type="project" value="UniProtKB-KW"/>
</dbReference>
<dbReference type="FunFam" id="3.90.640.10:FF:000040">
    <property type="entry name" value="Actin-like protein ARP6"/>
    <property type="match status" value="1"/>
</dbReference>
<gene>
    <name evidence="13" type="ORF">GNLVRS02_ARAD1B04862g</name>
</gene>
<protein>
    <recommendedName>
        <fullName evidence="4">Actin-like protein ARP6</fullName>
    </recommendedName>
    <alternativeName>
        <fullName evidence="12">Actin-like protein arp6</fullName>
    </alternativeName>
</protein>
<dbReference type="Pfam" id="PF00022">
    <property type="entry name" value="Actin"/>
    <property type="match status" value="1"/>
</dbReference>
<evidence type="ECO:0000256" key="2">
    <source>
        <dbReference type="ARBA" id="ARBA00004496"/>
    </source>
</evidence>
<dbReference type="Gene3D" id="3.30.420.40">
    <property type="match status" value="2"/>
</dbReference>
<dbReference type="GO" id="GO:0005634">
    <property type="term" value="C:nucleus"/>
    <property type="evidence" value="ECO:0007669"/>
    <property type="project" value="UniProtKB-SubCell"/>
</dbReference>
<comment type="function">
    <text evidence="11">Component of the SWR1 complex which mediates the ATP-dependent exchange of histone H2A for the H2A variant HZT1 leading to transcriptional regulation of selected genes by chromatin remodeling. Involved in chromosome stability.</text>
</comment>
<evidence type="ECO:0000256" key="8">
    <source>
        <dbReference type="ARBA" id="ARBA00023159"/>
    </source>
</evidence>
<accession>A0A060TA56</accession>
<evidence type="ECO:0000256" key="3">
    <source>
        <dbReference type="ARBA" id="ARBA00005665"/>
    </source>
</evidence>
<dbReference type="PANTHER" id="PTHR11937">
    <property type="entry name" value="ACTIN"/>
    <property type="match status" value="1"/>
</dbReference>
<evidence type="ECO:0000256" key="4">
    <source>
        <dbReference type="ARBA" id="ARBA00018633"/>
    </source>
</evidence>
<dbReference type="GO" id="GO:0005737">
    <property type="term" value="C:cytoplasm"/>
    <property type="evidence" value="ECO:0007669"/>
    <property type="project" value="UniProtKB-SubCell"/>
</dbReference>
<dbReference type="CDD" id="cd10210">
    <property type="entry name" value="ASKHA_NBD_Arp6"/>
    <property type="match status" value="1"/>
</dbReference>
<keyword evidence="6" id="KW-0156">Chromatin regulator</keyword>
<reference evidence="13" key="2">
    <citation type="submission" date="2014-06" db="EMBL/GenBank/DDBJ databases">
        <title>The complete genome of Blastobotrys (Arxula) adeninivorans LS3 - a yeast of biotechnological interest.</title>
        <authorList>
            <person name="Kunze G."/>
            <person name="Gaillardin C."/>
            <person name="Czernicka M."/>
            <person name="Durrens P."/>
            <person name="Martin T."/>
            <person name="Boer E."/>
            <person name="Gabaldon T."/>
            <person name="Cruz J."/>
            <person name="Talla E."/>
            <person name="Marck C."/>
            <person name="Goffeau A."/>
            <person name="Barbe V."/>
            <person name="Baret P."/>
            <person name="Baronian K."/>
            <person name="Beier S."/>
            <person name="Bleykasten C."/>
            <person name="Bode R."/>
            <person name="Casaregola S."/>
            <person name="Despons L."/>
            <person name="Fairhead C."/>
            <person name="Giersberg M."/>
            <person name="Gierski P."/>
            <person name="Hahnel U."/>
            <person name="Hartmann A."/>
            <person name="Jankowska D."/>
            <person name="Jubin C."/>
            <person name="Jung P."/>
            <person name="Lafontaine I."/>
            <person name="Leh-Louis V."/>
            <person name="Lemaire M."/>
            <person name="Marcet-Houben M."/>
            <person name="Mascher M."/>
            <person name="Morel G."/>
            <person name="Richard G.-F."/>
            <person name="Riechen J."/>
            <person name="Sacerdot C."/>
            <person name="Sarkar A."/>
            <person name="Savel G."/>
            <person name="Schacherer J."/>
            <person name="Sherman D."/>
            <person name="Straub M.-L."/>
            <person name="Stein N."/>
            <person name="Thierry A."/>
            <person name="Trautwein-Schult A."/>
            <person name="Westhof E."/>
            <person name="Worch S."/>
            <person name="Dujon B."/>
            <person name="Souciet J.-L."/>
            <person name="Wincker P."/>
            <person name="Scholz U."/>
            <person name="Neuveglise N."/>
        </authorList>
    </citation>
    <scope>NUCLEOTIDE SEQUENCE</scope>
    <source>
        <strain evidence="13">LS3</strain>
    </source>
</reference>
<keyword evidence="5" id="KW-0963">Cytoplasm</keyword>